<feature type="compositionally biased region" description="Low complexity" evidence="1">
    <location>
        <begin position="418"/>
        <end position="436"/>
    </location>
</feature>
<dbReference type="OrthoDB" id="2118965at2759"/>
<organism evidence="2 3">
    <name type="scientific">Colletotrichum salicis</name>
    <dbReference type="NCBI Taxonomy" id="1209931"/>
    <lineage>
        <taxon>Eukaryota</taxon>
        <taxon>Fungi</taxon>
        <taxon>Dikarya</taxon>
        <taxon>Ascomycota</taxon>
        <taxon>Pezizomycotina</taxon>
        <taxon>Sordariomycetes</taxon>
        <taxon>Hypocreomycetidae</taxon>
        <taxon>Glomerellales</taxon>
        <taxon>Glomerellaceae</taxon>
        <taxon>Colletotrichum</taxon>
        <taxon>Colletotrichum acutatum species complex</taxon>
    </lineage>
</organism>
<evidence type="ECO:0000313" key="3">
    <source>
        <dbReference type="Proteomes" id="UP000070121"/>
    </source>
</evidence>
<protein>
    <submittedName>
        <fullName evidence="2">Allergen</fullName>
    </submittedName>
</protein>
<evidence type="ECO:0000256" key="1">
    <source>
        <dbReference type="SAM" id="MobiDB-lite"/>
    </source>
</evidence>
<evidence type="ECO:0000313" key="2">
    <source>
        <dbReference type="EMBL" id="KXH34837.1"/>
    </source>
</evidence>
<comment type="caution">
    <text evidence="2">The sequence shown here is derived from an EMBL/GenBank/DDBJ whole genome shotgun (WGS) entry which is preliminary data.</text>
</comment>
<dbReference type="Proteomes" id="UP000070121">
    <property type="component" value="Unassembled WGS sequence"/>
</dbReference>
<name>A0A135SGC6_9PEZI</name>
<feature type="compositionally biased region" description="Polar residues" evidence="1">
    <location>
        <begin position="317"/>
        <end position="326"/>
    </location>
</feature>
<feature type="compositionally biased region" description="Polar residues" evidence="1">
    <location>
        <begin position="384"/>
        <end position="411"/>
    </location>
</feature>
<feature type="compositionally biased region" description="Low complexity" evidence="1">
    <location>
        <begin position="288"/>
        <end position="316"/>
    </location>
</feature>
<proteinExistence type="predicted"/>
<sequence length="469" mass="50157">MDKAKQAVSSFISKDGHHKTSIDEDVNRAVTEEQVRPHRHEEVTTAVDKEVHQDHHHTTIQPVQHKETLPEKHHHNVVPVAHKTFDHGNERETKDTLDREHAKFRDTSTTHETTHTSTTAPVVTGERVHHHIHEHIQPVIHKETIQPHIVHTTIPIHETHHAKPIHHEATTLPVKTLEEFTKEKGNLTDGPRHHRYDEFEGCPDKYHKDLGNTHQSGIGHSHGHNHGTGKAAVGTAAAGGAAVAAHKHQNNETGTHGVNDRGLGHTGLESQRADQHNAPSGPGKVAIAAAGAAAAGTATHHGHNSNTTHNTTGTHNPLESHSTTGMHGTDSLAAAQTANTRANNMTGTGLSHDQTTGRDNIAHNQTVGDKSTSTAQGIMHGTHPTGSQTSGNNYMTSGSPTTATHSSSGLNKSEPRFGSTGTSTSQTGAGKASTTDHATHDTTGKKISLVDKLNPFKDADGDGHKGIMS</sequence>
<dbReference type="STRING" id="1209931.A0A135SGC6"/>
<feature type="compositionally biased region" description="Low complexity" evidence="1">
    <location>
        <begin position="228"/>
        <end position="244"/>
    </location>
</feature>
<feature type="compositionally biased region" description="Polar residues" evidence="1">
    <location>
        <begin position="347"/>
        <end position="376"/>
    </location>
</feature>
<gene>
    <name evidence="2" type="ORF">CSAL01_00418</name>
</gene>
<keyword evidence="3" id="KW-1185">Reference proteome</keyword>
<reference evidence="2 3" key="1">
    <citation type="submission" date="2014-02" db="EMBL/GenBank/DDBJ databases">
        <title>The genome sequence of Colletotrichum salicis CBS 607.94.</title>
        <authorList>
            <person name="Baroncelli R."/>
            <person name="Thon M.R."/>
        </authorList>
    </citation>
    <scope>NUCLEOTIDE SEQUENCE [LARGE SCALE GENOMIC DNA]</scope>
    <source>
        <strain evidence="2 3">CBS 607.94</strain>
    </source>
</reference>
<feature type="compositionally biased region" description="Basic and acidic residues" evidence="1">
    <location>
        <begin position="14"/>
        <end position="26"/>
    </location>
</feature>
<dbReference type="AlphaFoldDB" id="A0A135SGC6"/>
<accession>A0A135SGC6</accession>
<dbReference type="PANTHER" id="PTHR38703:SF1">
    <property type="entry name" value="ALLERGEN"/>
    <property type="match status" value="1"/>
</dbReference>
<feature type="region of interest" description="Disordered" evidence="1">
    <location>
        <begin position="343"/>
        <end position="446"/>
    </location>
</feature>
<feature type="region of interest" description="Disordered" evidence="1">
    <location>
        <begin position="1"/>
        <end position="26"/>
    </location>
</feature>
<dbReference type="EMBL" id="JFFI01002402">
    <property type="protein sequence ID" value="KXH34837.1"/>
    <property type="molecule type" value="Genomic_DNA"/>
</dbReference>
<dbReference type="PANTHER" id="PTHR38703">
    <property type="entry name" value="CHROMOSOME 8, WHOLE GENOME SHOTGUN SEQUENCE"/>
    <property type="match status" value="1"/>
</dbReference>
<feature type="region of interest" description="Disordered" evidence="1">
    <location>
        <begin position="207"/>
        <end position="328"/>
    </location>
</feature>